<dbReference type="InterPro" id="IPR010982">
    <property type="entry name" value="Lambda_DNA-bd_dom_sf"/>
</dbReference>
<accession>A0AAE2WD41</accession>
<dbReference type="SUPFAM" id="SSF47413">
    <property type="entry name" value="lambda repressor-like DNA-binding domains"/>
    <property type="match status" value="1"/>
</dbReference>
<dbReference type="GO" id="GO:0003677">
    <property type="term" value="F:DNA binding"/>
    <property type="evidence" value="ECO:0007669"/>
    <property type="project" value="InterPro"/>
</dbReference>
<evidence type="ECO:0000259" key="1">
    <source>
        <dbReference type="PROSITE" id="PS50943"/>
    </source>
</evidence>
<dbReference type="AlphaFoldDB" id="A0AAE2WD41"/>
<feature type="domain" description="HTH cro/C1-type" evidence="1">
    <location>
        <begin position="27"/>
        <end position="64"/>
    </location>
</feature>
<dbReference type="EMBL" id="JACGEP010000009">
    <property type="protein sequence ID" value="MBN3050851.1"/>
    <property type="molecule type" value="Genomic_DNA"/>
</dbReference>
<gene>
    <name evidence="2" type="ORF">H4F45_05020</name>
</gene>
<dbReference type="Proteomes" id="UP000768524">
    <property type="component" value="Unassembled WGS sequence"/>
</dbReference>
<dbReference type="RefSeq" id="WP_205559050.1">
    <property type="nucleotide sequence ID" value="NZ_JACGEP010000009.1"/>
</dbReference>
<dbReference type="CDD" id="cd00093">
    <property type="entry name" value="HTH_XRE"/>
    <property type="match status" value="1"/>
</dbReference>
<proteinExistence type="predicted"/>
<organism evidence="2 3">
    <name type="scientific">Pectobacterium brasiliense</name>
    <dbReference type="NCBI Taxonomy" id="180957"/>
    <lineage>
        <taxon>Bacteria</taxon>
        <taxon>Pseudomonadati</taxon>
        <taxon>Pseudomonadota</taxon>
        <taxon>Gammaproteobacteria</taxon>
        <taxon>Enterobacterales</taxon>
        <taxon>Pectobacteriaceae</taxon>
        <taxon>Pectobacterium</taxon>
    </lineage>
</organism>
<sequence length="162" mass="18306">MAVDKECAERIRLSIIQNFTYDDIENETGISVSTLKRLASGEREPKIIEIRKIAKATGKNPVWLAFGESTLPLPEGLGKDMTAFGYGVDFKLRGHAEGEAAAKIRLMAAIRDIDMDDVVFLEKFIDLLNLDRTINSVKTKRYNLTEEETLKMLNLKQTKDKK</sequence>
<name>A0AAE2WD41_9GAMM</name>
<comment type="caution">
    <text evidence="2">The sequence shown here is derived from an EMBL/GenBank/DDBJ whole genome shotgun (WGS) entry which is preliminary data.</text>
</comment>
<protein>
    <submittedName>
        <fullName evidence="2">Helix-turn-helix transcriptional regulator</fullName>
    </submittedName>
</protein>
<evidence type="ECO:0000313" key="2">
    <source>
        <dbReference type="EMBL" id="MBN3050851.1"/>
    </source>
</evidence>
<dbReference type="SMART" id="SM00530">
    <property type="entry name" value="HTH_XRE"/>
    <property type="match status" value="1"/>
</dbReference>
<dbReference type="InterPro" id="IPR001387">
    <property type="entry name" value="Cro/C1-type_HTH"/>
</dbReference>
<evidence type="ECO:0000313" key="3">
    <source>
        <dbReference type="Proteomes" id="UP000768524"/>
    </source>
</evidence>
<reference evidence="2" key="1">
    <citation type="submission" date="2020-07" db="EMBL/GenBank/DDBJ databases">
        <title>A pangenomic view of the genus Pectobacterium provides insights into genome organization, phylogeny, and virulence.</title>
        <authorList>
            <person name="Jonkheer E."/>
            <person name="Brankovics B."/>
            <person name="Houwers I."/>
            <person name="Van Der Wolf J."/>
            <person name="Bonants P."/>
            <person name="Vreeburg R."/>
            <person name="Bollema R."/>
            <person name="De Haan J."/>
            <person name="Berke L."/>
            <person name="De Ridder D."/>
            <person name="Smit S."/>
            <person name="Van Der Lee T.A.J."/>
        </authorList>
    </citation>
    <scope>NUCLEOTIDE SEQUENCE</scope>
    <source>
        <strain evidence="2">NAK:433</strain>
    </source>
</reference>
<dbReference type="PROSITE" id="PS50943">
    <property type="entry name" value="HTH_CROC1"/>
    <property type="match status" value="1"/>
</dbReference>
<dbReference type="Pfam" id="PF01381">
    <property type="entry name" value="HTH_3"/>
    <property type="match status" value="1"/>
</dbReference>
<dbReference type="Gene3D" id="1.10.260.40">
    <property type="entry name" value="lambda repressor-like DNA-binding domains"/>
    <property type="match status" value="1"/>
</dbReference>